<dbReference type="Proteomes" id="UP000230108">
    <property type="component" value="Unassembled WGS sequence"/>
</dbReference>
<organism evidence="3 4">
    <name type="scientific">Candidatus Roizmanbacteria bacterium CG_4_10_14_0_8_um_filter_39_9</name>
    <dbReference type="NCBI Taxonomy" id="1974829"/>
    <lineage>
        <taxon>Bacteria</taxon>
        <taxon>Candidatus Roizmaniibacteriota</taxon>
    </lineage>
</organism>
<evidence type="ECO:0000313" key="4">
    <source>
        <dbReference type="Proteomes" id="UP000230108"/>
    </source>
</evidence>
<dbReference type="PROSITE" id="PS50173">
    <property type="entry name" value="UMUC"/>
    <property type="match status" value="1"/>
</dbReference>
<dbReference type="PANTHER" id="PTHR11076:SF34">
    <property type="entry name" value="PROTEIN UMUC"/>
    <property type="match status" value="1"/>
</dbReference>
<accession>A0A2M7QEY9</accession>
<dbReference type="PANTHER" id="PTHR11076">
    <property type="entry name" value="DNA REPAIR POLYMERASE UMUC / TRANSFERASE FAMILY MEMBER"/>
    <property type="match status" value="1"/>
</dbReference>
<comment type="similarity">
    <text evidence="1">Belongs to the DNA polymerase type-Y family.</text>
</comment>
<dbReference type="GO" id="GO:0009432">
    <property type="term" value="P:SOS response"/>
    <property type="evidence" value="ECO:0007669"/>
    <property type="project" value="TreeGrafter"/>
</dbReference>
<dbReference type="GO" id="GO:0005829">
    <property type="term" value="C:cytosol"/>
    <property type="evidence" value="ECO:0007669"/>
    <property type="project" value="TreeGrafter"/>
</dbReference>
<dbReference type="Gene3D" id="1.10.150.20">
    <property type="entry name" value="5' to 3' exonuclease, C-terminal subdomain"/>
    <property type="match status" value="1"/>
</dbReference>
<dbReference type="GO" id="GO:0006281">
    <property type="term" value="P:DNA repair"/>
    <property type="evidence" value="ECO:0007669"/>
    <property type="project" value="InterPro"/>
</dbReference>
<dbReference type="InterPro" id="IPR036775">
    <property type="entry name" value="DNA_pol_Y-fam_lit_finger_sf"/>
</dbReference>
<dbReference type="Gene3D" id="3.30.1490.100">
    <property type="entry name" value="DNA polymerase, Y-family, little finger domain"/>
    <property type="match status" value="1"/>
</dbReference>
<dbReference type="InterPro" id="IPR022880">
    <property type="entry name" value="DNApol_IV"/>
</dbReference>
<dbReference type="SUPFAM" id="SSF56672">
    <property type="entry name" value="DNA/RNA polymerases"/>
    <property type="match status" value="1"/>
</dbReference>
<comment type="caution">
    <text evidence="3">The sequence shown here is derived from an EMBL/GenBank/DDBJ whole genome shotgun (WGS) entry which is preliminary data.</text>
</comment>
<evidence type="ECO:0000256" key="1">
    <source>
        <dbReference type="ARBA" id="ARBA00010945"/>
    </source>
</evidence>
<dbReference type="SUPFAM" id="SSF100879">
    <property type="entry name" value="Lesion bypass DNA polymerase (Y-family), little finger domain"/>
    <property type="match status" value="1"/>
</dbReference>
<proteinExistence type="inferred from homology"/>
<name>A0A2M7QEY9_9BACT</name>
<dbReference type="CDD" id="cd03586">
    <property type="entry name" value="PolY_Pol_IV_kappa"/>
    <property type="match status" value="1"/>
</dbReference>
<evidence type="ECO:0000313" key="3">
    <source>
        <dbReference type="EMBL" id="PIY69460.1"/>
    </source>
</evidence>
<dbReference type="AlphaFoldDB" id="A0A2M7QEY9"/>
<reference evidence="4" key="1">
    <citation type="submission" date="2017-09" db="EMBL/GenBank/DDBJ databases">
        <title>Depth-based differentiation of microbial function through sediment-hosted aquifers and enrichment of novel symbionts in the deep terrestrial subsurface.</title>
        <authorList>
            <person name="Probst A.J."/>
            <person name="Ladd B."/>
            <person name="Jarett J.K."/>
            <person name="Geller-Mcgrath D.E."/>
            <person name="Sieber C.M.K."/>
            <person name="Emerson J.B."/>
            <person name="Anantharaman K."/>
            <person name="Thomas B.C."/>
            <person name="Malmstrom R."/>
            <person name="Stieglmeier M."/>
            <person name="Klingl A."/>
            <person name="Woyke T."/>
            <person name="Ryan C.M."/>
            <person name="Banfield J.F."/>
        </authorList>
    </citation>
    <scope>NUCLEOTIDE SEQUENCE [LARGE SCALE GENOMIC DNA]</scope>
</reference>
<dbReference type="Pfam" id="PF11798">
    <property type="entry name" value="IMS_HHH"/>
    <property type="match status" value="1"/>
</dbReference>
<dbReference type="EMBL" id="PFLF01000014">
    <property type="protein sequence ID" value="PIY69460.1"/>
    <property type="molecule type" value="Genomic_DNA"/>
</dbReference>
<dbReference type="Gene3D" id="3.30.70.270">
    <property type="match status" value="1"/>
</dbReference>
<sequence>MFSIHSWPQVILHVDGDAFFASVMQAARPHLKGKPVITGHERGIATAISYEAKKYGVKRGMTLSEIKKLCPTCHFVESDYELFSLFSKRMFEIIKQFSPVIEEYSIDEGFVDLKGLQRPLHMNYEAIGKKMKETIESNLGITVSVGISLTKSLAKLASNFKKPSGLTVIQGPDIESFLVKIPIQKVWGIGPQTAAYLQKWGVKTAFDFVSQTQGFITKHLSKPFFEIWQELQGKQMYAINPEAKTTYSSISKTQTFYPPTSDKNILWSRLLIHIEDAFNKARRYHYAVGSLFIFLKTQEFRYHGREIKLASKTSYPALVRDEIKQAFEKIYQPQILYRTTGCTISDLVENKAVQETLFQNSSAQNKMEKIYPLLDAKKISFGTCLYDKTTLSHEKKEIKPSIPYLSLKSLG</sequence>
<dbReference type="InterPro" id="IPR043128">
    <property type="entry name" value="Rev_trsase/Diguanyl_cyclase"/>
</dbReference>
<dbReference type="GO" id="GO:0003887">
    <property type="term" value="F:DNA-directed DNA polymerase activity"/>
    <property type="evidence" value="ECO:0007669"/>
    <property type="project" value="InterPro"/>
</dbReference>
<dbReference type="GO" id="GO:0003684">
    <property type="term" value="F:damaged DNA binding"/>
    <property type="evidence" value="ECO:0007669"/>
    <property type="project" value="InterPro"/>
</dbReference>
<feature type="domain" description="UmuC" evidence="2">
    <location>
        <begin position="11"/>
        <end position="190"/>
    </location>
</feature>
<dbReference type="InterPro" id="IPR001126">
    <property type="entry name" value="UmuC"/>
</dbReference>
<gene>
    <name evidence="3" type="ORF">COY90_00535</name>
</gene>
<dbReference type="Pfam" id="PF11799">
    <property type="entry name" value="IMS_C"/>
    <property type="match status" value="1"/>
</dbReference>
<dbReference type="InterPro" id="IPR050116">
    <property type="entry name" value="DNA_polymerase-Y"/>
</dbReference>
<dbReference type="InterPro" id="IPR043502">
    <property type="entry name" value="DNA/RNA_pol_sf"/>
</dbReference>
<dbReference type="InterPro" id="IPR024728">
    <property type="entry name" value="PolY_HhH_motif"/>
</dbReference>
<dbReference type="Gene3D" id="3.40.1170.60">
    <property type="match status" value="1"/>
</dbReference>
<dbReference type="InterPro" id="IPR017961">
    <property type="entry name" value="DNA_pol_Y-fam_little_finger"/>
</dbReference>
<dbReference type="GO" id="GO:0042276">
    <property type="term" value="P:error-prone translesion synthesis"/>
    <property type="evidence" value="ECO:0007669"/>
    <property type="project" value="TreeGrafter"/>
</dbReference>
<protein>
    <submittedName>
        <fullName evidence="3">DNA polymerase IV</fullName>
    </submittedName>
</protein>
<evidence type="ECO:0000259" key="2">
    <source>
        <dbReference type="PROSITE" id="PS50173"/>
    </source>
</evidence>
<dbReference type="Pfam" id="PF00817">
    <property type="entry name" value="IMS"/>
    <property type="match status" value="1"/>
</dbReference>